<feature type="non-terminal residue" evidence="2">
    <location>
        <position position="196"/>
    </location>
</feature>
<protein>
    <recommendedName>
        <fullName evidence="4">Autophagy-related protein 101</fullName>
    </recommendedName>
</protein>
<name>A0ABQ7K0L8_9FUNG</name>
<dbReference type="Proteomes" id="UP001194696">
    <property type="component" value="Unassembled WGS sequence"/>
</dbReference>
<dbReference type="EMBL" id="JAAAIM010000401">
    <property type="protein sequence ID" value="KAG0288575.1"/>
    <property type="molecule type" value="Genomic_DNA"/>
</dbReference>
<gene>
    <name evidence="2" type="ORF">BGZ96_007693</name>
</gene>
<proteinExistence type="predicted"/>
<sequence>MPTPNAYYCALQPSVAFPGTVPSTVVDTPAKDQDQLPHHQFQQAYPTVPPSNSHLHSHTPSSSYGHPHSRSQSQAHAVCQHGPDPAVMEFLSKIGQIIIKARTPTPVVHGYSSSSISSAGSAMTTTSKNNMPAQQLQQPQQPSLESVLQDLDLWRNSTPVHVNILHSAQHVLLERWVISFIPAAASSPNALSADLA</sequence>
<evidence type="ECO:0000256" key="1">
    <source>
        <dbReference type="SAM" id="MobiDB-lite"/>
    </source>
</evidence>
<evidence type="ECO:0008006" key="4">
    <source>
        <dbReference type="Google" id="ProtNLM"/>
    </source>
</evidence>
<evidence type="ECO:0000313" key="3">
    <source>
        <dbReference type="Proteomes" id="UP001194696"/>
    </source>
</evidence>
<organism evidence="2 3">
    <name type="scientific">Linnemannia gamsii</name>
    <dbReference type="NCBI Taxonomy" id="64522"/>
    <lineage>
        <taxon>Eukaryota</taxon>
        <taxon>Fungi</taxon>
        <taxon>Fungi incertae sedis</taxon>
        <taxon>Mucoromycota</taxon>
        <taxon>Mortierellomycotina</taxon>
        <taxon>Mortierellomycetes</taxon>
        <taxon>Mortierellales</taxon>
        <taxon>Mortierellaceae</taxon>
        <taxon>Linnemannia</taxon>
    </lineage>
</organism>
<comment type="caution">
    <text evidence="2">The sequence shown here is derived from an EMBL/GenBank/DDBJ whole genome shotgun (WGS) entry which is preliminary data.</text>
</comment>
<feature type="region of interest" description="Disordered" evidence="1">
    <location>
        <begin position="43"/>
        <end position="79"/>
    </location>
</feature>
<feature type="compositionally biased region" description="Polar residues" evidence="1">
    <location>
        <begin position="43"/>
        <end position="75"/>
    </location>
</feature>
<accession>A0ABQ7K0L8</accession>
<keyword evidence="3" id="KW-1185">Reference proteome</keyword>
<evidence type="ECO:0000313" key="2">
    <source>
        <dbReference type="EMBL" id="KAG0288575.1"/>
    </source>
</evidence>
<reference evidence="2 3" key="1">
    <citation type="journal article" date="2020" name="Fungal Divers.">
        <title>Resolving the Mortierellaceae phylogeny through synthesis of multi-gene phylogenetics and phylogenomics.</title>
        <authorList>
            <person name="Vandepol N."/>
            <person name="Liber J."/>
            <person name="Desiro A."/>
            <person name="Na H."/>
            <person name="Kennedy M."/>
            <person name="Barry K."/>
            <person name="Grigoriev I.V."/>
            <person name="Miller A.N."/>
            <person name="O'Donnell K."/>
            <person name="Stajich J.E."/>
            <person name="Bonito G."/>
        </authorList>
    </citation>
    <scope>NUCLEOTIDE SEQUENCE [LARGE SCALE GENOMIC DNA]</scope>
    <source>
        <strain evidence="2 3">AD045</strain>
    </source>
</reference>